<keyword evidence="4" id="KW-1185">Reference proteome</keyword>
<keyword evidence="1" id="KW-1133">Transmembrane helix</keyword>
<sequence>MQQIWFSQWLRFPPGQFWLPLLISGLAIALVSCNSLATALYPTAPTSPTKSTPIISTPIISVPTSSTIDASAKLTTMKTSIPFQVLRVGSNPLSQSMTTQPKVLVFQNQQDWSKFWNRSSSLDLNLQKPTAPSVDFSRHQVIGLTSGSHSTGGFSIQIDRIEKVVMPQREEWVIHYTEKVPGADCFVTQQTTTPTVFLLTATSDAPIRMQGKTISESCNS</sequence>
<gene>
    <name evidence="3" type="ORF">NC998_10270</name>
</gene>
<proteinExistence type="predicted"/>
<name>A0ABV0J6R9_9CYAN</name>
<evidence type="ECO:0000313" key="4">
    <source>
        <dbReference type="Proteomes" id="UP001464891"/>
    </source>
</evidence>
<keyword evidence="3" id="KW-0645">Protease</keyword>
<comment type="caution">
    <text evidence="3">The sequence shown here is derived from an EMBL/GenBank/DDBJ whole genome shotgun (WGS) entry which is preliminary data.</text>
</comment>
<organism evidence="3 4">
    <name type="scientific">Trichocoleus desertorum GB2-A4</name>
    <dbReference type="NCBI Taxonomy" id="2933944"/>
    <lineage>
        <taxon>Bacteria</taxon>
        <taxon>Bacillati</taxon>
        <taxon>Cyanobacteriota</taxon>
        <taxon>Cyanophyceae</taxon>
        <taxon>Leptolyngbyales</taxon>
        <taxon>Trichocoleusaceae</taxon>
        <taxon>Trichocoleus</taxon>
    </lineage>
</organism>
<evidence type="ECO:0000259" key="2">
    <source>
        <dbReference type="Pfam" id="PF14343"/>
    </source>
</evidence>
<evidence type="ECO:0000256" key="1">
    <source>
        <dbReference type="SAM" id="Phobius"/>
    </source>
</evidence>
<reference evidence="3 4" key="1">
    <citation type="submission" date="2022-04" db="EMBL/GenBank/DDBJ databases">
        <title>Positive selection, recombination, and allopatry shape intraspecific diversity of widespread and dominant cyanobacteria.</title>
        <authorList>
            <person name="Wei J."/>
            <person name="Shu W."/>
            <person name="Hu C."/>
        </authorList>
    </citation>
    <scope>NUCLEOTIDE SEQUENCE [LARGE SCALE GENOMIC DNA]</scope>
    <source>
        <strain evidence="3 4">GB2-A4</strain>
    </source>
</reference>
<feature type="transmembrane region" description="Helical" evidence="1">
    <location>
        <begin position="17"/>
        <end position="41"/>
    </location>
</feature>
<keyword evidence="3" id="KW-0378">Hydrolase</keyword>
<dbReference type="EMBL" id="JAMPKM010000005">
    <property type="protein sequence ID" value="MEP0817480.1"/>
    <property type="molecule type" value="Genomic_DNA"/>
</dbReference>
<dbReference type="GO" id="GO:0006508">
    <property type="term" value="P:proteolysis"/>
    <property type="evidence" value="ECO:0007669"/>
    <property type="project" value="UniProtKB-KW"/>
</dbReference>
<dbReference type="Pfam" id="PF14343">
    <property type="entry name" value="PrcB_C"/>
    <property type="match status" value="1"/>
</dbReference>
<feature type="domain" description="PrcB C-terminal" evidence="2">
    <location>
        <begin position="141"/>
        <end position="197"/>
    </location>
</feature>
<protein>
    <submittedName>
        <fullName evidence="3">Protease complex subunit PrcB family protein</fullName>
    </submittedName>
</protein>
<dbReference type="RefSeq" id="WP_190435499.1">
    <property type="nucleotide sequence ID" value="NZ_JAMPKM010000005.1"/>
</dbReference>
<accession>A0ABV0J6R9</accession>
<dbReference type="GO" id="GO:0008233">
    <property type="term" value="F:peptidase activity"/>
    <property type="evidence" value="ECO:0007669"/>
    <property type="project" value="UniProtKB-KW"/>
</dbReference>
<dbReference type="InterPro" id="IPR025748">
    <property type="entry name" value="PrcB_C_dom"/>
</dbReference>
<keyword evidence="1" id="KW-0812">Transmembrane</keyword>
<keyword evidence="1" id="KW-0472">Membrane</keyword>
<dbReference type="Proteomes" id="UP001464891">
    <property type="component" value="Unassembled WGS sequence"/>
</dbReference>
<evidence type="ECO:0000313" key="3">
    <source>
        <dbReference type="EMBL" id="MEP0817480.1"/>
    </source>
</evidence>